<keyword evidence="12" id="KW-1185">Reference proteome</keyword>
<keyword evidence="4" id="KW-0812">Transmembrane</keyword>
<evidence type="ECO:0000256" key="9">
    <source>
        <dbReference type="ARBA" id="ARBA00023136"/>
    </source>
</evidence>
<evidence type="ECO:0000256" key="1">
    <source>
        <dbReference type="ARBA" id="ARBA00004337"/>
    </source>
</evidence>
<dbReference type="GO" id="GO:0010008">
    <property type="term" value="C:endosome membrane"/>
    <property type="evidence" value="ECO:0007669"/>
    <property type="project" value="UniProtKB-SubCell"/>
</dbReference>
<evidence type="ECO:0000256" key="4">
    <source>
        <dbReference type="ARBA" id="ARBA00022692"/>
    </source>
</evidence>
<evidence type="ECO:0000256" key="3">
    <source>
        <dbReference type="ARBA" id="ARBA00005227"/>
    </source>
</evidence>
<evidence type="ECO:0000313" key="12">
    <source>
        <dbReference type="Proteomes" id="UP001177003"/>
    </source>
</evidence>
<dbReference type="GO" id="GO:0072657">
    <property type="term" value="P:protein localization to membrane"/>
    <property type="evidence" value="ECO:0007669"/>
    <property type="project" value="TreeGrafter"/>
</dbReference>
<evidence type="ECO:0000256" key="8">
    <source>
        <dbReference type="ARBA" id="ARBA00023034"/>
    </source>
</evidence>
<keyword evidence="7" id="KW-1133">Transmembrane helix</keyword>
<sequence>MHTFMLFDNIIFEHIICIIIADEVFLMIANLKSSSKHLTENVEKTTICELKLDEANVKHFKEAIDNNYWFEFFMDDLPLWGFVGELHSDTNSDNMHMIFTHKNISLQYNKGQIIHVNLTQENPKPLEVGKTLDMTYSVEWTETNITFACHFDVYLNYHFFEHQIH</sequence>
<evidence type="ECO:0000256" key="5">
    <source>
        <dbReference type="ARBA" id="ARBA00022729"/>
    </source>
</evidence>
<gene>
    <name evidence="11" type="ORF">LSALG_LOCUS41568</name>
</gene>
<evidence type="ECO:0000256" key="10">
    <source>
        <dbReference type="RuleBase" id="RU363079"/>
    </source>
</evidence>
<comment type="similarity">
    <text evidence="3 10">Belongs to the nonaspanin (TM9SF) (TC 9.A.2) family.</text>
</comment>
<reference evidence="11" key="1">
    <citation type="submission" date="2023-04" db="EMBL/GenBank/DDBJ databases">
        <authorList>
            <person name="Vijverberg K."/>
            <person name="Xiong W."/>
            <person name="Schranz E."/>
        </authorList>
    </citation>
    <scope>NUCLEOTIDE SEQUENCE</scope>
</reference>
<dbReference type="Proteomes" id="UP001177003">
    <property type="component" value="Chromosome 9"/>
</dbReference>
<dbReference type="GO" id="GO:0000139">
    <property type="term" value="C:Golgi membrane"/>
    <property type="evidence" value="ECO:0007669"/>
    <property type="project" value="UniProtKB-SubCell"/>
</dbReference>
<keyword evidence="8" id="KW-0333">Golgi apparatus</keyword>
<dbReference type="Pfam" id="PF02990">
    <property type="entry name" value="EMP70"/>
    <property type="match status" value="1"/>
</dbReference>
<dbReference type="PANTHER" id="PTHR10766">
    <property type="entry name" value="TRANSMEMBRANE 9 SUPERFAMILY PROTEIN"/>
    <property type="match status" value="1"/>
</dbReference>
<dbReference type="AlphaFoldDB" id="A0AA36A349"/>
<proteinExistence type="inferred from homology"/>
<name>A0AA36A349_LACSI</name>
<protein>
    <recommendedName>
        <fullName evidence="10">Transmembrane 9 superfamily member</fullName>
    </recommendedName>
</protein>
<dbReference type="PANTHER" id="PTHR10766:SF41">
    <property type="entry name" value="TRANSMEMBRANE 9 SUPERFAMILY MEMBER 3"/>
    <property type="match status" value="1"/>
</dbReference>
<keyword evidence="9" id="KW-0472">Membrane</keyword>
<keyword evidence="5" id="KW-0732">Signal</keyword>
<evidence type="ECO:0000256" key="6">
    <source>
        <dbReference type="ARBA" id="ARBA00022753"/>
    </source>
</evidence>
<dbReference type="EMBL" id="OX465085">
    <property type="protein sequence ID" value="CAI9303108.1"/>
    <property type="molecule type" value="Genomic_DNA"/>
</dbReference>
<evidence type="ECO:0000256" key="7">
    <source>
        <dbReference type="ARBA" id="ARBA00022989"/>
    </source>
</evidence>
<dbReference type="InterPro" id="IPR004240">
    <property type="entry name" value="EMP70"/>
</dbReference>
<keyword evidence="6" id="KW-0967">Endosome</keyword>
<comment type="subcellular location">
    <subcellularLocation>
        <location evidence="1">Endosome membrane</location>
        <topology evidence="1">Multi-pass membrane protein</topology>
    </subcellularLocation>
    <subcellularLocation>
        <location evidence="2">Golgi apparatus membrane</location>
        <topology evidence="2">Multi-pass membrane protein</topology>
    </subcellularLocation>
</comment>
<evidence type="ECO:0000256" key="2">
    <source>
        <dbReference type="ARBA" id="ARBA00004653"/>
    </source>
</evidence>
<evidence type="ECO:0000313" key="11">
    <source>
        <dbReference type="EMBL" id="CAI9303108.1"/>
    </source>
</evidence>
<organism evidence="11 12">
    <name type="scientific">Lactuca saligna</name>
    <name type="common">Willowleaf lettuce</name>
    <dbReference type="NCBI Taxonomy" id="75948"/>
    <lineage>
        <taxon>Eukaryota</taxon>
        <taxon>Viridiplantae</taxon>
        <taxon>Streptophyta</taxon>
        <taxon>Embryophyta</taxon>
        <taxon>Tracheophyta</taxon>
        <taxon>Spermatophyta</taxon>
        <taxon>Magnoliopsida</taxon>
        <taxon>eudicotyledons</taxon>
        <taxon>Gunneridae</taxon>
        <taxon>Pentapetalae</taxon>
        <taxon>asterids</taxon>
        <taxon>campanulids</taxon>
        <taxon>Asterales</taxon>
        <taxon>Asteraceae</taxon>
        <taxon>Cichorioideae</taxon>
        <taxon>Cichorieae</taxon>
        <taxon>Lactucinae</taxon>
        <taxon>Lactuca</taxon>
    </lineage>
</organism>
<accession>A0AA36A349</accession>